<name>A0A1F5NAI6_9BACT</name>
<sequence length="74" mass="8517">MQRLKKLRLLEFLVIGVGMGLLEDLIAIAFATDATIDLRVIWVVLLVALPFAFLSEVVVDHPRFWEKLWPERKG</sequence>
<feature type="transmembrane region" description="Helical" evidence="1">
    <location>
        <begin position="38"/>
        <end position="59"/>
    </location>
</feature>
<keyword evidence="1" id="KW-1133">Transmembrane helix</keyword>
<keyword evidence="1" id="KW-0812">Transmembrane</keyword>
<dbReference type="Proteomes" id="UP000176547">
    <property type="component" value="Unassembled WGS sequence"/>
</dbReference>
<dbReference type="EMBL" id="MFEG01000046">
    <property type="protein sequence ID" value="OGE74649.1"/>
    <property type="molecule type" value="Genomic_DNA"/>
</dbReference>
<reference evidence="2 3" key="1">
    <citation type="journal article" date="2016" name="Nat. Commun.">
        <title>Thousands of microbial genomes shed light on interconnected biogeochemical processes in an aquifer system.</title>
        <authorList>
            <person name="Anantharaman K."/>
            <person name="Brown C.T."/>
            <person name="Hug L.A."/>
            <person name="Sharon I."/>
            <person name="Castelle C.J."/>
            <person name="Probst A.J."/>
            <person name="Thomas B.C."/>
            <person name="Singh A."/>
            <person name="Wilkins M.J."/>
            <person name="Karaoz U."/>
            <person name="Brodie E.L."/>
            <person name="Williams K.H."/>
            <person name="Hubbard S.S."/>
            <person name="Banfield J.F."/>
        </authorList>
    </citation>
    <scope>NUCLEOTIDE SEQUENCE [LARGE SCALE GENOMIC DNA]</scope>
</reference>
<comment type="caution">
    <text evidence="2">The sequence shown here is derived from an EMBL/GenBank/DDBJ whole genome shotgun (WGS) entry which is preliminary data.</text>
</comment>
<gene>
    <name evidence="2" type="ORF">A3K06_01535</name>
</gene>
<dbReference type="AlphaFoldDB" id="A0A1F5NAI6"/>
<proteinExistence type="predicted"/>
<accession>A0A1F5NAI6</accession>
<evidence type="ECO:0000313" key="3">
    <source>
        <dbReference type="Proteomes" id="UP000176547"/>
    </source>
</evidence>
<protein>
    <submittedName>
        <fullName evidence="2">Uncharacterized protein</fullName>
    </submittedName>
</protein>
<keyword evidence="1" id="KW-0472">Membrane</keyword>
<evidence type="ECO:0000313" key="2">
    <source>
        <dbReference type="EMBL" id="OGE74649.1"/>
    </source>
</evidence>
<feature type="transmembrane region" description="Helical" evidence="1">
    <location>
        <begin position="12"/>
        <end position="32"/>
    </location>
</feature>
<evidence type="ECO:0000256" key="1">
    <source>
        <dbReference type="SAM" id="Phobius"/>
    </source>
</evidence>
<organism evidence="2 3">
    <name type="scientific">Candidatus Doudnabacteria bacterium RIFCSPHIGHO2_01_52_17</name>
    <dbReference type="NCBI Taxonomy" id="1817820"/>
    <lineage>
        <taxon>Bacteria</taxon>
        <taxon>Candidatus Doudnaibacteriota</taxon>
    </lineage>
</organism>